<evidence type="ECO:0000256" key="3">
    <source>
        <dbReference type="ARBA" id="ARBA00022824"/>
    </source>
</evidence>
<dbReference type="AlphaFoldDB" id="A0A0N4VHI6"/>
<protein>
    <recommendedName>
        <fullName evidence="9">Trafficking protein particle complex subunit</fullName>
    </recommendedName>
</protein>
<gene>
    <name evidence="10" type="ORF">EVEC_LOCUS9630</name>
</gene>
<evidence type="ECO:0000313" key="10">
    <source>
        <dbReference type="EMBL" id="VDD94879.1"/>
    </source>
</evidence>
<evidence type="ECO:0000256" key="7">
    <source>
        <dbReference type="ARBA" id="ARBA00046052"/>
    </source>
</evidence>
<keyword evidence="11" id="KW-1185">Reference proteome</keyword>
<comment type="subunit">
    <text evidence="9">Part of the multisubunit transport protein particle (TRAPP) complex.</text>
</comment>
<evidence type="ECO:0000256" key="1">
    <source>
        <dbReference type="ARBA" id="ARBA00004555"/>
    </source>
</evidence>
<proteinExistence type="inferred from homology"/>
<dbReference type="GO" id="GO:0005783">
    <property type="term" value="C:endoplasmic reticulum"/>
    <property type="evidence" value="ECO:0007669"/>
    <property type="project" value="UniProtKB-SubCell"/>
</dbReference>
<accession>A0A0N4VHI6</accession>
<dbReference type="CDD" id="cd14856">
    <property type="entry name" value="TRAPPC4_synbindin"/>
    <property type="match status" value="1"/>
</dbReference>
<comment type="similarity">
    <text evidence="6">Belongs to the TRAPP small subunits family. TRAPPC4 subfamily.</text>
</comment>
<reference evidence="10 11" key="2">
    <citation type="submission" date="2018-10" db="EMBL/GenBank/DDBJ databases">
        <authorList>
            <consortium name="Pathogen Informatics"/>
        </authorList>
    </citation>
    <scope>NUCLEOTIDE SEQUENCE [LARGE SCALE GENOMIC DNA]</scope>
</reference>
<dbReference type="WBParaSite" id="EVEC_0001028701-mRNA-1">
    <property type="protein sequence ID" value="EVEC_0001028701-mRNA-1"/>
    <property type="gene ID" value="EVEC_0001028701"/>
</dbReference>
<dbReference type="InterPro" id="IPR007233">
    <property type="entry name" value="TRAPPC"/>
</dbReference>
<dbReference type="STRING" id="51028.A0A0N4VHI6"/>
<dbReference type="Proteomes" id="UP000274131">
    <property type="component" value="Unassembled WGS sequence"/>
</dbReference>
<keyword evidence="2 9" id="KW-0813">Transport</keyword>
<keyword evidence="5 9" id="KW-0333">Golgi apparatus</keyword>
<evidence type="ECO:0000313" key="12">
    <source>
        <dbReference type="WBParaSite" id="EVEC_0001028701-mRNA-1"/>
    </source>
</evidence>
<dbReference type="GO" id="GO:0005794">
    <property type="term" value="C:Golgi apparatus"/>
    <property type="evidence" value="ECO:0007669"/>
    <property type="project" value="UniProtKB-SubCell"/>
</dbReference>
<organism evidence="12">
    <name type="scientific">Enterobius vermicularis</name>
    <name type="common">Human pinworm</name>
    <dbReference type="NCBI Taxonomy" id="51028"/>
    <lineage>
        <taxon>Eukaryota</taxon>
        <taxon>Metazoa</taxon>
        <taxon>Ecdysozoa</taxon>
        <taxon>Nematoda</taxon>
        <taxon>Chromadorea</taxon>
        <taxon>Rhabditida</taxon>
        <taxon>Spirurina</taxon>
        <taxon>Oxyuridomorpha</taxon>
        <taxon>Oxyuroidea</taxon>
        <taxon>Oxyuridae</taxon>
        <taxon>Enterobius</taxon>
    </lineage>
</organism>
<dbReference type="GO" id="GO:0006888">
    <property type="term" value="P:endoplasmic reticulum to Golgi vesicle-mediated transport"/>
    <property type="evidence" value="ECO:0007669"/>
    <property type="project" value="UniProtKB-UniRule"/>
</dbReference>
<dbReference type="Gene3D" id="3.30.450.70">
    <property type="match status" value="1"/>
</dbReference>
<evidence type="ECO:0000256" key="4">
    <source>
        <dbReference type="ARBA" id="ARBA00022892"/>
    </source>
</evidence>
<comment type="subcellular location">
    <subcellularLocation>
        <location evidence="9">Endoplasmic reticulum</location>
    </subcellularLocation>
    <subcellularLocation>
        <location evidence="9">Golgi apparatus</location>
        <location evidence="9">cis-Golgi network</location>
    </subcellularLocation>
    <subcellularLocation>
        <location evidence="1">Golgi apparatus</location>
    </subcellularLocation>
</comment>
<comment type="function">
    <text evidence="7">Core component of the TRAPP complexes which has a function of guanine nucleotide exchange factor activity for Rab1 GTPase. Plays a role in vesicular transport from endoplasmic reticulum to Golgi and autophagy. May play a role in dendrite postsynaptic membrane trafficking.</text>
</comment>
<dbReference type="SUPFAM" id="SSF64356">
    <property type="entry name" value="SNARE-like"/>
    <property type="match status" value="1"/>
</dbReference>
<evidence type="ECO:0000256" key="8">
    <source>
        <dbReference type="ARBA" id="ARBA00046941"/>
    </source>
</evidence>
<dbReference type="InterPro" id="IPR011012">
    <property type="entry name" value="Longin-like_dom_sf"/>
</dbReference>
<keyword evidence="4 9" id="KW-0931">ER-Golgi transport</keyword>
<evidence type="ECO:0000256" key="2">
    <source>
        <dbReference type="ARBA" id="ARBA00022448"/>
    </source>
</evidence>
<reference evidence="12" key="1">
    <citation type="submission" date="2017-02" db="UniProtKB">
        <authorList>
            <consortium name="WormBaseParasite"/>
        </authorList>
    </citation>
    <scope>IDENTIFICATION</scope>
</reference>
<evidence type="ECO:0000313" key="11">
    <source>
        <dbReference type="Proteomes" id="UP000274131"/>
    </source>
</evidence>
<dbReference type="SMART" id="SM01399">
    <property type="entry name" value="Sybindin"/>
    <property type="match status" value="1"/>
</dbReference>
<dbReference type="PANTHER" id="PTHR23249:SF15">
    <property type="entry name" value="TRAFFICKING PROTEIN PARTICLE COMPLEX SUBUNIT 4"/>
    <property type="match status" value="1"/>
</dbReference>
<dbReference type="PANTHER" id="PTHR23249">
    <property type="entry name" value="TRAFFICKING PROTEIN PARTICLE COMPLEX SUBUNIT"/>
    <property type="match status" value="1"/>
</dbReference>
<dbReference type="EMBL" id="UXUI01010185">
    <property type="protein sequence ID" value="VDD94879.1"/>
    <property type="molecule type" value="Genomic_DNA"/>
</dbReference>
<keyword evidence="3 9" id="KW-0256">Endoplasmic reticulum</keyword>
<dbReference type="FunFam" id="3.30.450.70:FF:000017">
    <property type="entry name" value="Sybindin-like family protein"/>
    <property type="match status" value="1"/>
</dbReference>
<dbReference type="GO" id="GO:0030008">
    <property type="term" value="C:TRAPP complex"/>
    <property type="evidence" value="ECO:0007669"/>
    <property type="project" value="UniProtKB-UniRule"/>
</dbReference>
<dbReference type="Pfam" id="PF04099">
    <property type="entry name" value="Sybindin"/>
    <property type="match status" value="1"/>
</dbReference>
<evidence type="ECO:0000256" key="9">
    <source>
        <dbReference type="RuleBase" id="RU366065"/>
    </source>
</evidence>
<dbReference type="OrthoDB" id="246406at2759"/>
<sequence>MSIYRIFIINRGGSLIYDWEGKSDAICVEKTFSYPVDIVLEVIDQRVTVVFGERDGIGLRYTLVGVNKYPVHGSLVKFEDKEYQVLEYLKDAKNFPISLRFAPPVITPNEKIILSSTFHSLFTIAAQLSPVPKSSGIEVLSTSQFRLHCFQSTTGVKFVIIGTANISVGIESLLRKIYELYADYALKNPFYSIDMPIRCQRFDDAVKALIEKHDKSNMVTV</sequence>
<evidence type="ECO:0000256" key="6">
    <source>
        <dbReference type="ARBA" id="ARBA00038179"/>
    </source>
</evidence>
<evidence type="ECO:0000256" key="5">
    <source>
        <dbReference type="ARBA" id="ARBA00023034"/>
    </source>
</evidence>
<name>A0A0N4VHI6_ENTVE</name>
<comment type="subunit">
    <text evidence="8">Component of the multisubunit TRAPP (transport protein particle) complex, which includes at least TRAPPC2, TRAPPC2L, TRAPPC3, TRAPPC3L, TRAPPC4, TRAPPC5, TRAPPC8, TRAPPC9, TRAPPC10, TRAPPC11 and TRAPPC12. Interacts with SDC2.</text>
</comment>